<protein>
    <submittedName>
        <fullName evidence="2">Uncharacterized protein</fullName>
    </submittedName>
</protein>
<name>A0A150IR19_9EURY</name>
<gene>
    <name evidence="1" type="ORF">APG10_00976</name>
    <name evidence="2" type="ORF">APG11_01259</name>
    <name evidence="3" type="ORF">APG12_01280</name>
</gene>
<evidence type="ECO:0000313" key="5">
    <source>
        <dbReference type="Proteomes" id="UP000092401"/>
    </source>
</evidence>
<reference evidence="4 5" key="1">
    <citation type="journal article" date="2016" name="ISME J.">
        <title>Chasing the elusive Euryarchaeota class WSA2: genomes reveal a uniquely fastidious methyl-reducing methanogen.</title>
        <authorList>
            <person name="Nobu M.K."/>
            <person name="Narihiro T."/>
            <person name="Kuroda K."/>
            <person name="Mei R."/>
            <person name="Liu W.T."/>
        </authorList>
    </citation>
    <scope>NUCLEOTIDE SEQUENCE [LARGE SCALE GENOMIC DNA]</scope>
    <source>
        <strain evidence="1">B03fssc0709_Meth_Bin005</strain>
        <strain evidence="2">B15fssc0709_Meth_Bin003</strain>
        <strain evidence="3">BMIXfssc0709_Meth_Bin006</strain>
    </source>
</reference>
<proteinExistence type="predicted"/>
<dbReference type="EMBL" id="LNGF01000027">
    <property type="protein sequence ID" value="KYC47285.1"/>
    <property type="molecule type" value="Genomic_DNA"/>
</dbReference>
<dbReference type="Proteomes" id="UP000092401">
    <property type="component" value="Unassembled WGS sequence"/>
</dbReference>
<accession>A0A150IY19</accession>
<sequence length="59" mass="6660">MSSVGKWVYVSEEKECGICGHTTHTHTCLVCGDICCDDCWNGRTSTCDKCISKAWWRDL</sequence>
<dbReference type="EMBL" id="LNJC01000027">
    <property type="protein sequence ID" value="KYC49758.1"/>
    <property type="molecule type" value="Genomic_DNA"/>
</dbReference>
<dbReference type="EMBL" id="LNGE01000022">
    <property type="protein sequence ID" value="KYC45334.1"/>
    <property type="molecule type" value="Genomic_DNA"/>
</dbReference>
<accession>A0A150IR19</accession>
<dbReference type="Proteomes" id="UP000091929">
    <property type="component" value="Unassembled WGS sequence"/>
</dbReference>
<evidence type="ECO:0000313" key="4">
    <source>
        <dbReference type="Proteomes" id="UP000091929"/>
    </source>
</evidence>
<accession>A0A150IKY2</accession>
<dbReference type="InterPro" id="IPR011011">
    <property type="entry name" value="Znf_FYVE_PHD"/>
</dbReference>
<dbReference type="AlphaFoldDB" id="A0A150IR19"/>
<evidence type="ECO:0000313" key="2">
    <source>
        <dbReference type="EMBL" id="KYC47285.1"/>
    </source>
</evidence>
<comment type="caution">
    <text evidence="2">The sequence shown here is derived from an EMBL/GenBank/DDBJ whole genome shotgun (WGS) entry which is preliminary data.</text>
</comment>
<dbReference type="Proteomes" id="UP000092403">
    <property type="component" value="Unassembled WGS sequence"/>
</dbReference>
<evidence type="ECO:0000313" key="1">
    <source>
        <dbReference type="EMBL" id="KYC45334.1"/>
    </source>
</evidence>
<evidence type="ECO:0000313" key="3">
    <source>
        <dbReference type="EMBL" id="KYC49758.1"/>
    </source>
</evidence>
<dbReference type="SUPFAM" id="SSF57903">
    <property type="entry name" value="FYVE/PHD zinc finger"/>
    <property type="match status" value="1"/>
</dbReference>
<organism evidence="2 4">
    <name type="scientific">Candidatus Methanofastidiosum methylothiophilum</name>
    <dbReference type="NCBI Taxonomy" id="1705564"/>
    <lineage>
        <taxon>Archaea</taxon>
        <taxon>Methanobacteriati</taxon>
        <taxon>Methanobacteriota</taxon>
        <taxon>Stenosarchaea group</taxon>
        <taxon>Candidatus Methanofastidiosia</taxon>
        <taxon>Candidatus Methanofastidiosales</taxon>
        <taxon>Candidatus Methanofastidiosaceae</taxon>
        <taxon>Candidatus Methanofastidiosum</taxon>
    </lineage>
</organism>